<evidence type="ECO:0000256" key="1">
    <source>
        <dbReference type="SAM" id="SignalP"/>
    </source>
</evidence>
<accession>A0A8H7PQU1</accession>
<feature type="domain" description="Reverse transcriptase zinc-binding" evidence="2">
    <location>
        <begin position="147"/>
        <end position="215"/>
    </location>
</feature>
<reference evidence="3" key="1">
    <citation type="submission" date="2020-12" db="EMBL/GenBank/DDBJ databases">
        <title>Metabolic potential, ecology and presence of endohyphal bacteria is reflected in genomic diversity of Mucoromycotina.</title>
        <authorList>
            <person name="Muszewska A."/>
            <person name="Okrasinska A."/>
            <person name="Steczkiewicz K."/>
            <person name="Drgas O."/>
            <person name="Orlowska M."/>
            <person name="Perlinska-Lenart U."/>
            <person name="Aleksandrzak-Piekarczyk T."/>
            <person name="Szatraj K."/>
            <person name="Zielenkiewicz U."/>
            <person name="Pilsyk S."/>
            <person name="Malc E."/>
            <person name="Mieczkowski P."/>
            <person name="Kruszewska J.S."/>
            <person name="Biernat P."/>
            <person name="Pawlowska J."/>
        </authorList>
    </citation>
    <scope>NUCLEOTIDE SEQUENCE</scope>
    <source>
        <strain evidence="3">WA0000051536</strain>
    </source>
</reference>
<organism evidence="3 4">
    <name type="scientific">Umbelopsis vinacea</name>
    <dbReference type="NCBI Taxonomy" id="44442"/>
    <lineage>
        <taxon>Eukaryota</taxon>
        <taxon>Fungi</taxon>
        <taxon>Fungi incertae sedis</taxon>
        <taxon>Mucoromycota</taxon>
        <taxon>Mucoromycotina</taxon>
        <taxon>Umbelopsidomycetes</taxon>
        <taxon>Umbelopsidales</taxon>
        <taxon>Umbelopsidaceae</taxon>
        <taxon>Umbelopsis</taxon>
    </lineage>
</organism>
<sequence>MSLSWPTHLLTMLPAGCLLIKPLQVLSRKLDLSLLTSELVMWSDHSGSLLPKARSQIPSRKAKQLHRQWIRRELHPIPALAHHLDPDLDREHNKDLFYVDSLPPVESWVLWNPSFLRQLWSMPTEQERIHPPFRIGSSFASLVPKVTWRSFWKPDTPHSARSIWWRLLHDKLPHRARMHKWAPMKYTSPLCSLCNASIEADFHLIVDCKFKRVAWMRAL</sequence>
<gene>
    <name evidence="3" type="ORF">INT44_001640</name>
</gene>
<dbReference type="Pfam" id="PF13966">
    <property type="entry name" value="zf-RVT"/>
    <property type="match status" value="1"/>
</dbReference>
<protein>
    <recommendedName>
        <fullName evidence="2">Reverse transcriptase zinc-binding domain-containing protein</fullName>
    </recommendedName>
</protein>
<proteinExistence type="predicted"/>
<keyword evidence="4" id="KW-1185">Reference proteome</keyword>
<feature type="chain" id="PRO_5034996422" description="Reverse transcriptase zinc-binding domain-containing protein" evidence="1">
    <location>
        <begin position="28"/>
        <end position="219"/>
    </location>
</feature>
<dbReference type="OrthoDB" id="2275614at2759"/>
<dbReference type="InterPro" id="IPR026960">
    <property type="entry name" value="RVT-Znf"/>
</dbReference>
<name>A0A8H7PQU1_9FUNG</name>
<evidence type="ECO:0000313" key="4">
    <source>
        <dbReference type="Proteomes" id="UP000612746"/>
    </source>
</evidence>
<dbReference type="EMBL" id="JAEPRA010000011">
    <property type="protein sequence ID" value="KAG2178488.1"/>
    <property type="molecule type" value="Genomic_DNA"/>
</dbReference>
<keyword evidence="1" id="KW-0732">Signal</keyword>
<evidence type="ECO:0000259" key="2">
    <source>
        <dbReference type="Pfam" id="PF13966"/>
    </source>
</evidence>
<feature type="signal peptide" evidence="1">
    <location>
        <begin position="1"/>
        <end position="27"/>
    </location>
</feature>
<dbReference type="Proteomes" id="UP000612746">
    <property type="component" value="Unassembled WGS sequence"/>
</dbReference>
<evidence type="ECO:0000313" key="3">
    <source>
        <dbReference type="EMBL" id="KAG2178488.1"/>
    </source>
</evidence>
<dbReference type="AlphaFoldDB" id="A0A8H7PQU1"/>
<comment type="caution">
    <text evidence="3">The sequence shown here is derived from an EMBL/GenBank/DDBJ whole genome shotgun (WGS) entry which is preliminary data.</text>
</comment>